<evidence type="ECO:0000313" key="1">
    <source>
        <dbReference type="EMBL" id="KAI7944071.1"/>
    </source>
</evidence>
<proteinExistence type="predicted"/>
<accession>A0ACC0E3V6</accession>
<reference evidence="2" key="1">
    <citation type="journal article" date="2018" name="BMC Genomics">
        <title>Genomic insights into host adaptation between the wheat stripe rust pathogen (Puccinia striiformis f. sp. tritici) and the barley stripe rust pathogen (Puccinia striiformis f. sp. hordei).</title>
        <authorList>
            <person name="Xia C."/>
            <person name="Wang M."/>
            <person name="Yin C."/>
            <person name="Cornejo O.E."/>
            <person name="Hulbert S.H."/>
            <person name="Chen X."/>
        </authorList>
    </citation>
    <scope>NUCLEOTIDE SEQUENCE [LARGE SCALE GENOMIC DNA]</scope>
    <source>
        <strain evidence="2">93-210</strain>
    </source>
</reference>
<reference evidence="1 2" key="3">
    <citation type="journal article" date="2022" name="Microbiol. Spectr.">
        <title>Folding features and dynamics of 3D genome architecture in plant fungal pathogens.</title>
        <authorList>
            <person name="Xia C."/>
        </authorList>
    </citation>
    <scope>NUCLEOTIDE SEQUENCE [LARGE SCALE GENOMIC DNA]</scope>
    <source>
        <strain evidence="1 2">93-210</strain>
    </source>
</reference>
<reference evidence="2" key="2">
    <citation type="journal article" date="2018" name="Mol. Plant Microbe Interact.">
        <title>Genome sequence resources for the wheat stripe rust pathogen (Puccinia striiformis f. sp. tritici) and the barley stripe rust pathogen (Puccinia striiformis f. sp. hordei).</title>
        <authorList>
            <person name="Xia C."/>
            <person name="Wang M."/>
            <person name="Yin C."/>
            <person name="Cornejo O.E."/>
            <person name="Hulbert S.H."/>
            <person name="Chen X."/>
        </authorList>
    </citation>
    <scope>NUCLEOTIDE SEQUENCE [LARGE SCALE GENOMIC DNA]</scope>
    <source>
        <strain evidence="2">93-210</strain>
    </source>
</reference>
<organism evidence="1 2">
    <name type="scientific">Puccinia striiformis f. sp. tritici</name>
    <dbReference type="NCBI Taxonomy" id="168172"/>
    <lineage>
        <taxon>Eukaryota</taxon>
        <taxon>Fungi</taxon>
        <taxon>Dikarya</taxon>
        <taxon>Basidiomycota</taxon>
        <taxon>Pucciniomycotina</taxon>
        <taxon>Pucciniomycetes</taxon>
        <taxon>Pucciniales</taxon>
        <taxon>Pucciniaceae</taxon>
        <taxon>Puccinia</taxon>
    </lineage>
</organism>
<dbReference type="EMBL" id="CM045875">
    <property type="protein sequence ID" value="KAI7944071.1"/>
    <property type="molecule type" value="Genomic_DNA"/>
</dbReference>
<protein>
    <submittedName>
        <fullName evidence="1">Uncharacterized protein</fullName>
    </submittedName>
</protein>
<evidence type="ECO:0000313" key="2">
    <source>
        <dbReference type="Proteomes" id="UP001060170"/>
    </source>
</evidence>
<sequence>MTWHFPPRIASGIRMVSSIFIQGSGRKLSDKSGLTEIQFKSTIISWQTIGLESTHLDRKAPNMFYPIKNIGIPSFLTTAIIRVVSGALFIILSIPLAQDSVMAVLPPEGLVPPTKVYQMTEIPKDSANVDEDLCGYKCCSIV</sequence>
<dbReference type="Proteomes" id="UP001060170">
    <property type="component" value="Chromosome 11"/>
</dbReference>
<keyword evidence="2" id="KW-1185">Reference proteome</keyword>
<gene>
    <name evidence="1" type="ORF">MJO28_011599</name>
</gene>
<name>A0ACC0E3V6_9BASI</name>
<comment type="caution">
    <text evidence="1">The sequence shown here is derived from an EMBL/GenBank/DDBJ whole genome shotgun (WGS) entry which is preliminary data.</text>
</comment>